<feature type="transmembrane region" description="Helical" evidence="1">
    <location>
        <begin position="119"/>
        <end position="142"/>
    </location>
</feature>
<gene>
    <name evidence="2" type="ORF">NOX80_14020</name>
</gene>
<keyword evidence="1" id="KW-0812">Transmembrane</keyword>
<sequence length="144" mass="16656">MEKEELDKIIQSLTNNNAEDKASFGLYYGEGEDEDEMHIKANKEGFELFAAELLKASRDSETIINNTEKNYIDFEWRKEWMSGEMIAYIKPVSEARNEIKEDTTPHVESFKDKMFKYGCLSLIAIVVIGAVIGFYTIFRWLFGS</sequence>
<protein>
    <submittedName>
        <fullName evidence="2">Uncharacterized protein</fullName>
    </submittedName>
</protein>
<dbReference type="Proteomes" id="UP001059844">
    <property type="component" value="Chromosome"/>
</dbReference>
<dbReference type="EMBL" id="CP101751">
    <property type="protein sequence ID" value="UUC44741.1"/>
    <property type="molecule type" value="Genomic_DNA"/>
</dbReference>
<evidence type="ECO:0000313" key="3">
    <source>
        <dbReference type="Proteomes" id="UP001059844"/>
    </source>
</evidence>
<organism evidence="2 3">
    <name type="scientific">Flavobacterium cerinum</name>
    <dbReference type="NCBI Taxonomy" id="2502784"/>
    <lineage>
        <taxon>Bacteria</taxon>
        <taxon>Pseudomonadati</taxon>
        <taxon>Bacteroidota</taxon>
        <taxon>Flavobacteriia</taxon>
        <taxon>Flavobacteriales</taxon>
        <taxon>Flavobacteriaceae</taxon>
        <taxon>Flavobacterium</taxon>
    </lineage>
</organism>
<keyword evidence="1" id="KW-1133">Transmembrane helix</keyword>
<evidence type="ECO:0000313" key="2">
    <source>
        <dbReference type="EMBL" id="UUC44741.1"/>
    </source>
</evidence>
<keyword evidence="3" id="KW-1185">Reference proteome</keyword>
<accession>A0ABY5IR35</accession>
<evidence type="ECO:0000256" key="1">
    <source>
        <dbReference type="SAM" id="Phobius"/>
    </source>
</evidence>
<dbReference type="RefSeq" id="WP_256550424.1">
    <property type="nucleotide sequence ID" value="NZ_CP101751.1"/>
</dbReference>
<keyword evidence="1" id="KW-0472">Membrane</keyword>
<reference evidence="2" key="1">
    <citation type="submission" date="2022-07" db="EMBL/GenBank/DDBJ databases">
        <title>Isolation, identification, and degradation of a PFOSA degrading strain from sewage treatment plant.</title>
        <authorList>
            <person name="Zhang L."/>
            <person name="Huo Y."/>
        </authorList>
    </citation>
    <scope>NUCLEOTIDE SEQUENCE</scope>
    <source>
        <strain evidence="2">C1</strain>
    </source>
</reference>
<name>A0ABY5IR35_9FLAO</name>
<proteinExistence type="predicted"/>